<evidence type="ECO:0000256" key="7">
    <source>
        <dbReference type="ARBA" id="ARBA00022679"/>
    </source>
</evidence>
<dbReference type="SUPFAM" id="SSF110921">
    <property type="entry name" value="2-isopropylmalate synthase LeuA, allosteric (dimerisation) domain"/>
    <property type="match status" value="1"/>
</dbReference>
<dbReference type="GO" id="GO:0003700">
    <property type="term" value="F:DNA-binding transcription factor activity"/>
    <property type="evidence" value="ECO:0007669"/>
    <property type="project" value="InterPro"/>
</dbReference>
<accession>A0A9D2C6H4</accession>
<dbReference type="PROSITE" id="PS01124">
    <property type="entry name" value="HTH_ARAC_FAMILY_2"/>
    <property type="match status" value="1"/>
</dbReference>
<keyword evidence="16" id="KW-0012">Acyltransferase</keyword>
<evidence type="ECO:0000256" key="3">
    <source>
        <dbReference type="ARBA" id="ARBA00009767"/>
    </source>
</evidence>
<comment type="catalytic activity">
    <reaction evidence="1 13">
        <text>3-methyl-2-oxobutanoate + acetyl-CoA + H2O = (2S)-2-isopropylmalate + CoA + H(+)</text>
        <dbReference type="Rhea" id="RHEA:21524"/>
        <dbReference type="ChEBI" id="CHEBI:1178"/>
        <dbReference type="ChEBI" id="CHEBI:11851"/>
        <dbReference type="ChEBI" id="CHEBI:15377"/>
        <dbReference type="ChEBI" id="CHEBI:15378"/>
        <dbReference type="ChEBI" id="CHEBI:57287"/>
        <dbReference type="ChEBI" id="CHEBI:57288"/>
        <dbReference type="EC" id="2.3.3.13"/>
    </reaction>
</comment>
<dbReference type="PANTHER" id="PTHR46911">
    <property type="match status" value="1"/>
</dbReference>
<feature type="binding site" evidence="13">
    <location>
        <position position="42"/>
    </location>
    <ligand>
        <name>Mg(2+)</name>
        <dbReference type="ChEBI" id="CHEBI:18420"/>
    </ligand>
</feature>
<dbReference type="CDD" id="cd07942">
    <property type="entry name" value="DRE_TIM_LeuA"/>
    <property type="match status" value="1"/>
</dbReference>
<keyword evidence="6 13" id="KW-0028">Amino-acid biosynthesis</keyword>
<dbReference type="EMBL" id="DXDD01000020">
    <property type="protein sequence ID" value="HIY59381.1"/>
    <property type="molecule type" value="Genomic_DNA"/>
</dbReference>
<comment type="similarity">
    <text evidence="3 13">Belongs to the alpha-IPM synthase/homocitrate synthase family. LeuA type 2 subfamily.</text>
</comment>
<dbReference type="PROSITE" id="PS00815">
    <property type="entry name" value="AIPM_HOMOCIT_SYNTH_1"/>
    <property type="match status" value="1"/>
</dbReference>
<keyword evidence="12 13" id="KW-0100">Branched-chain amino acid biosynthesis</keyword>
<keyword evidence="9" id="KW-0805">Transcription regulation</keyword>
<evidence type="ECO:0000256" key="11">
    <source>
        <dbReference type="ARBA" id="ARBA00023163"/>
    </source>
</evidence>
<evidence type="ECO:0000256" key="4">
    <source>
        <dbReference type="ARBA" id="ARBA00012973"/>
    </source>
</evidence>
<reference evidence="16" key="2">
    <citation type="submission" date="2021-04" db="EMBL/GenBank/DDBJ databases">
        <authorList>
            <person name="Gilroy R."/>
        </authorList>
    </citation>
    <scope>NUCLEOTIDE SEQUENCE</scope>
    <source>
        <strain evidence="16">ChiSxjej3B15-24422</strain>
    </source>
</reference>
<dbReference type="Pfam" id="PF08502">
    <property type="entry name" value="LeuA_dimer"/>
    <property type="match status" value="1"/>
</dbReference>
<dbReference type="Proteomes" id="UP000824007">
    <property type="component" value="Unassembled WGS sequence"/>
</dbReference>
<name>A0A9D2C6H4_9FIRM</name>
<dbReference type="SUPFAM" id="SSF46689">
    <property type="entry name" value="Homeodomain-like"/>
    <property type="match status" value="1"/>
</dbReference>
<evidence type="ECO:0000256" key="5">
    <source>
        <dbReference type="ARBA" id="ARBA00022430"/>
    </source>
</evidence>
<dbReference type="SUPFAM" id="SSF51569">
    <property type="entry name" value="Aldolase"/>
    <property type="match status" value="1"/>
</dbReference>
<dbReference type="PANTHER" id="PTHR46911:SF1">
    <property type="entry name" value="2-ISOPROPYLMALATE SYNTHASE"/>
    <property type="match status" value="1"/>
</dbReference>
<keyword evidence="5 13" id="KW-0432">Leucine biosynthesis</keyword>
<dbReference type="PROSITE" id="PS00816">
    <property type="entry name" value="AIPM_HOMOCIT_SYNTH_2"/>
    <property type="match status" value="1"/>
</dbReference>
<dbReference type="Gene3D" id="3.20.20.70">
    <property type="entry name" value="Aldolase class I"/>
    <property type="match status" value="1"/>
</dbReference>
<evidence type="ECO:0000313" key="16">
    <source>
        <dbReference type="EMBL" id="HIY59381.1"/>
    </source>
</evidence>
<dbReference type="NCBIfam" id="NF002991">
    <property type="entry name" value="PRK03739.1"/>
    <property type="match status" value="1"/>
</dbReference>
<dbReference type="GO" id="GO:0009098">
    <property type="term" value="P:L-leucine biosynthetic process"/>
    <property type="evidence" value="ECO:0007669"/>
    <property type="project" value="UniProtKB-UniRule"/>
</dbReference>
<evidence type="ECO:0000313" key="17">
    <source>
        <dbReference type="Proteomes" id="UP000824007"/>
    </source>
</evidence>
<dbReference type="PROSITE" id="PS50991">
    <property type="entry name" value="PYR_CT"/>
    <property type="match status" value="1"/>
</dbReference>
<keyword evidence="7 13" id="KW-0808">Transferase</keyword>
<dbReference type="InterPro" id="IPR020449">
    <property type="entry name" value="Tscrpt_reg_AraC-type_HTH"/>
</dbReference>
<comment type="caution">
    <text evidence="16">The sequence shown here is derived from an EMBL/GenBank/DDBJ whole genome shotgun (WGS) entry which is preliminary data.</text>
</comment>
<comment type="cofactor">
    <cofactor evidence="13">
        <name>Mg(2+)</name>
        <dbReference type="ChEBI" id="CHEBI:18420"/>
    </cofactor>
</comment>
<dbReference type="InterPro" id="IPR039371">
    <property type="entry name" value="LeuA_N_DRE-TIM"/>
</dbReference>
<dbReference type="Gene3D" id="3.30.160.270">
    <property type="match status" value="1"/>
</dbReference>
<dbReference type="Gene3D" id="1.10.10.60">
    <property type="entry name" value="Homeodomain-like"/>
    <property type="match status" value="2"/>
</dbReference>
<dbReference type="GO" id="GO:0003985">
    <property type="term" value="F:acetyl-CoA C-acetyltransferase activity"/>
    <property type="evidence" value="ECO:0007669"/>
    <property type="project" value="UniProtKB-UniRule"/>
</dbReference>
<dbReference type="InterPro" id="IPR009057">
    <property type="entry name" value="Homeodomain-like_sf"/>
</dbReference>
<sequence length="682" mass="77151">MDAKISEKYGRSYFMPPEITFDWAEKDTIEKPPAWCSVDLRDGNQALIEPMSLEEKLEFFQMLVKVGFKEIEVGFPAASDTEYRFLRELIERKMIPEDVTIQVLTQAREHIIRKTFEAVQGAPHAVVHLYNSTSVAQREQVFHKSREEVKRLAVDGAKLLKRLAEETEGNFTFEYSPESFPGTEVDYALEVCNAVLDVWKPAPEKKAIINIPTTVQMAMPHVFACQVEYLHKHMKYRDAVILSVHPHNDRGCGVSDAEFGVLAGADRVEGTLFGNGERTGNVDIVTLALNMVCHGVDPGLDFSHIMEIREIYERLTRMHVYERSPYAGDLVFTAFSGSHQDAISKGMTWRKEGKSGKRWEVPYLPIDPKDVGREYESDVIRINSQSGKGGIAFVLKENFGISLPDGMKEEVGYLMKGVSDGRHRELSPEDIYDIFEETYIAPRSVFDIPECHFRQTDGIAASVTIARDGERRVVEAQGNGRLDAVSCAVKLCFGVSYQLAVYEEHAVSRGSSAKAAAFVGVLYEGRMYWGVGIDEDIIRSSICALVSAVNRLFSAEGLTGEREERLIRILQYIRENYRDVTLEGAAEYFHLSGPYLSKYIRNKSGMTFQETVRSVRLKKAASALVRTGQTVETIAESVGYESVEHFSRLFKRTYGMTPVQYRNRKENTNQDVQQISDRRRHV</sequence>
<dbReference type="PRINTS" id="PR00032">
    <property type="entry name" value="HTHARAC"/>
</dbReference>
<dbReference type="Pfam" id="PF12833">
    <property type="entry name" value="HTH_18"/>
    <property type="match status" value="1"/>
</dbReference>
<feature type="domain" description="Pyruvate carboxyltransferase" evidence="15">
    <location>
        <begin position="33"/>
        <end position="306"/>
    </location>
</feature>
<protein>
    <recommendedName>
        <fullName evidence="4 13">2-isopropylmalate synthase</fullName>
        <ecNumber evidence="4 13">2.3.3.13</ecNumber>
    </recommendedName>
    <alternativeName>
        <fullName evidence="13">Alpha-IPM synthase</fullName>
    </alternativeName>
    <alternativeName>
        <fullName evidence="13">Alpha-isopropylmalate synthase</fullName>
    </alternativeName>
</protein>
<dbReference type="GO" id="GO:0000287">
    <property type="term" value="F:magnesium ion binding"/>
    <property type="evidence" value="ECO:0007669"/>
    <property type="project" value="UniProtKB-UniRule"/>
</dbReference>
<dbReference type="HAMAP" id="MF_00572">
    <property type="entry name" value="LeuA_type2"/>
    <property type="match status" value="1"/>
</dbReference>
<feature type="domain" description="HTH araC/xylS-type" evidence="14">
    <location>
        <begin position="567"/>
        <end position="664"/>
    </location>
</feature>
<proteinExistence type="inferred from homology"/>
<evidence type="ECO:0000256" key="13">
    <source>
        <dbReference type="HAMAP-Rule" id="MF_00572"/>
    </source>
</evidence>
<comment type="subunit">
    <text evidence="13">Homodimer.</text>
</comment>
<dbReference type="InterPro" id="IPR013709">
    <property type="entry name" value="2-isopropylmalate_synth_dimer"/>
</dbReference>
<dbReference type="InterPro" id="IPR036230">
    <property type="entry name" value="LeuA_allosteric_dom_sf"/>
</dbReference>
<dbReference type="Pfam" id="PF00682">
    <property type="entry name" value="HMGL-like"/>
    <property type="match status" value="1"/>
</dbReference>
<feature type="region of interest" description="Regulatory domain" evidence="13">
    <location>
        <begin position="442"/>
        <end position="682"/>
    </location>
</feature>
<dbReference type="InterPro" id="IPR000891">
    <property type="entry name" value="PYR_CT"/>
</dbReference>
<dbReference type="Pfam" id="PF22615">
    <property type="entry name" value="IPMS_D2"/>
    <property type="match status" value="1"/>
</dbReference>
<gene>
    <name evidence="13" type="primary">leuA</name>
    <name evidence="16" type="ORF">H9831_01660</name>
</gene>
<evidence type="ECO:0000256" key="8">
    <source>
        <dbReference type="ARBA" id="ARBA00022723"/>
    </source>
</evidence>
<dbReference type="EC" id="2.3.3.13" evidence="4 13"/>
<dbReference type="InterPro" id="IPR018060">
    <property type="entry name" value="HTH_AraC"/>
</dbReference>
<keyword evidence="11" id="KW-0804">Transcription</keyword>
<dbReference type="InterPro" id="IPR054692">
    <property type="entry name" value="LeuA-like_post-cat"/>
</dbReference>
<evidence type="ECO:0000256" key="2">
    <source>
        <dbReference type="ARBA" id="ARBA00004689"/>
    </source>
</evidence>
<keyword evidence="13" id="KW-0460">Magnesium</keyword>
<evidence type="ECO:0000256" key="10">
    <source>
        <dbReference type="ARBA" id="ARBA00023125"/>
    </source>
</evidence>
<evidence type="ECO:0000259" key="15">
    <source>
        <dbReference type="PROSITE" id="PS50991"/>
    </source>
</evidence>
<feature type="binding site" evidence="13">
    <location>
        <position position="247"/>
    </location>
    <ligand>
        <name>Mg(2+)</name>
        <dbReference type="ChEBI" id="CHEBI:18420"/>
    </ligand>
</feature>
<keyword evidence="13" id="KW-0963">Cytoplasm</keyword>
<dbReference type="SMART" id="SM00342">
    <property type="entry name" value="HTH_ARAC"/>
    <property type="match status" value="1"/>
</dbReference>
<dbReference type="GO" id="GO:0005737">
    <property type="term" value="C:cytoplasm"/>
    <property type="evidence" value="ECO:0007669"/>
    <property type="project" value="UniProtKB-SubCell"/>
</dbReference>
<comment type="pathway">
    <text evidence="2 13">Amino-acid biosynthesis; L-leucine biosynthesis; L-leucine from 3-methyl-2-oxobutanoate: step 1/4.</text>
</comment>
<comment type="function">
    <text evidence="13">Catalyzes the condensation of the acetyl group of acetyl-CoA with 3-methyl-2-oxobutanoate (2-ketoisovalerate) to form 3-carboxy-3-hydroxy-4-methylpentanoate (2-isopropylmalate).</text>
</comment>
<organism evidence="16 17">
    <name type="scientific">Candidatus Eisenbergiella pullistercoris</name>
    <dbReference type="NCBI Taxonomy" id="2838555"/>
    <lineage>
        <taxon>Bacteria</taxon>
        <taxon>Bacillati</taxon>
        <taxon>Bacillota</taxon>
        <taxon>Clostridia</taxon>
        <taxon>Lachnospirales</taxon>
        <taxon>Lachnospiraceae</taxon>
        <taxon>Eisenbergiella</taxon>
    </lineage>
</organism>
<reference evidence="16" key="1">
    <citation type="journal article" date="2021" name="PeerJ">
        <title>Extensive microbial diversity within the chicken gut microbiome revealed by metagenomics and culture.</title>
        <authorList>
            <person name="Gilroy R."/>
            <person name="Ravi A."/>
            <person name="Getino M."/>
            <person name="Pursley I."/>
            <person name="Horton D.L."/>
            <person name="Alikhan N.F."/>
            <person name="Baker D."/>
            <person name="Gharbi K."/>
            <person name="Hall N."/>
            <person name="Watson M."/>
            <person name="Adriaenssens E.M."/>
            <person name="Foster-Nyarko E."/>
            <person name="Jarju S."/>
            <person name="Secka A."/>
            <person name="Antonio M."/>
            <person name="Oren A."/>
            <person name="Chaudhuri R.R."/>
            <person name="La Ragione R."/>
            <person name="Hildebrand F."/>
            <person name="Pallen M.J."/>
        </authorList>
    </citation>
    <scope>NUCLEOTIDE SEQUENCE</scope>
    <source>
        <strain evidence="16">ChiSxjej3B15-24422</strain>
    </source>
</reference>
<dbReference type="InterPro" id="IPR005668">
    <property type="entry name" value="IPM_Synthase"/>
</dbReference>
<evidence type="ECO:0000256" key="1">
    <source>
        <dbReference type="ARBA" id="ARBA00000064"/>
    </source>
</evidence>
<evidence type="ECO:0000259" key="14">
    <source>
        <dbReference type="PROSITE" id="PS01124"/>
    </source>
</evidence>
<dbReference type="SMART" id="SM00917">
    <property type="entry name" value="LeuA_dimer"/>
    <property type="match status" value="1"/>
</dbReference>
<dbReference type="InterPro" id="IPR002034">
    <property type="entry name" value="AIPM/Hcit_synth_CS"/>
</dbReference>
<evidence type="ECO:0000256" key="12">
    <source>
        <dbReference type="ARBA" id="ARBA00023304"/>
    </source>
</evidence>
<feature type="binding site" evidence="13">
    <location>
        <position position="281"/>
    </location>
    <ligand>
        <name>Mg(2+)</name>
        <dbReference type="ChEBI" id="CHEBI:18420"/>
    </ligand>
</feature>
<keyword evidence="8 13" id="KW-0479">Metal-binding</keyword>
<evidence type="ECO:0000256" key="6">
    <source>
        <dbReference type="ARBA" id="ARBA00022605"/>
    </source>
</evidence>
<dbReference type="GO" id="GO:0003852">
    <property type="term" value="F:2-isopropylmalate synthase activity"/>
    <property type="evidence" value="ECO:0007669"/>
    <property type="project" value="UniProtKB-UniRule"/>
</dbReference>
<dbReference type="GO" id="GO:0043565">
    <property type="term" value="F:sequence-specific DNA binding"/>
    <property type="evidence" value="ECO:0007669"/>
    <property type="project" value="InterPro"/>
</dbReference>
<dbReference type="InterPro" id="IPR018062">
    <property type="entry name" value="HTH_AraC-typ_CS"/>
</dbReference>
<keyword evidence="10" id="KW-0238">DNA-binding</keyword>
<dbReference type="PROSITE" id="PS00041">
    <property type="entry name" value="HTH_ARAC_FAMILY_1"/>
    <property type="match status" value="1"/>
</dbReference>
<evidence type="ECO:0000256" key="9">
    <source>
        <dbReference type="ARBA" id="ARBA00023015"/>
    </source>
</evidence>
<feature type="binding site" evidence="13">
    <location>
        <position position="245"/>
    </location>
    <ligand>
        <name>Mg(2+)</name>
        <dbReference type="ChEBI" id="CHEBI:18420"/>
    </ligand>
</feature>
<dbReference type="SUPFAM" id="SSF89000">
    <property type="entry name" value="post-HMGL domain-like"/>
    <property type="match status" value="1"/>
</dbReference>
<comment type="subcellular location">
    <subcellularLocation>
        <location evidence="13">Cytoplasm</location>
    </subcellularLocation>
</comment>
<dbReference type="InterPro" id="IPR013785">
    <property type="entry name" value="Aldolase_TIM"/>
</dbReference>
<dbReference type="AlphaFoldDB" id="A0A9D2C6H4"/>